<evidence type="ECO:0000313" key="3">
    <source>
        <dbReference type="Proteomes" id="UP000637267"/>
    </source>
</evidence>
<keyword evidence="3" id="KW-1185">Reference proteome</keyword>
<evidence type="ECO:0000259" key="1">
    <source>
        <dbReference type="Pfam" id="PF09832"/>
    </source>
</evidence>
<gene>
    <name evidence="2" type="ORF">GCM10010970_14060</name>
</gene>
<dbReference type="InterPro" id="IPR018637">
    <property type="entry name" value="DUF2059"/>
</dbReference>
<protein>
    <recommendedName>
        <fullName evidence="1">DUF2059 domain-containing protein</fullName>
    </recommendedName>
</protein>
<evidence type="ECO:0000313" key="2">
    <source>
        <dbReference type="EMBL" id="GGP20204.1"/>
    </source>
</evidence>
<sequence length="200" mass="21785">MTGALLAGLAHAADAPAQDIPEASRIAVERLLEHIHLDKTYGLMLEQASAGPVAAQVQAIRQALPQSGLTGAQQQAVLDQLPLFQQRAQANFRDFMEQTVSWETMRPLVIRAYAQNFTVAEIGDIDRFYSTPTGQKALSSMPTIMRQLMVEMAPRLSQKSVSYGQEMARQALEFVEQACQCDFPPKGHAAASGDKKGSTP</sequence>
<dbReference type="Pfam" id="PF09832">
    <property type="entry name" value="DUF2059"/>
    <property type="match status" value="1"/>
</dbReference>
<comment type="caution">
    <text evidence="2">The sequence shown here is derived from an EMBL/GenBank/DDBJ whole genome shotgun (WGS) entry which is preliminary data.</text>
</comment>
<dbReference type="Proteomes" id="UP000637267">
    <property type="component" value="Unassembled WGS sequence"/>
</dbReference>
<dbReference type="EMBL" id="BMLX01000002">
    <property type="protein sequence ID" value="GGP20204.1"/>
    <property type="molecule type" value="Genomic_DNA"/>
</dbReference>
<proteinExistence type="predicted"/>
<organism evidence="2 3">
    <name type="scientific">Silvimonas iriomotensis</name>
    <dbReference type="NCBI Taxonomy" id="449662"/>
    <lineage>
        <taxon>Bacteria</taxon>
        <taxon>Pseudomonadati</taxon>
        <taxon>Pseudomonadota</taxon>
        <taxon>Betaproteobacteria</taxon>
        <taxon>Neisseriales</taxon>
        <taxon>Chitinibacteraceae</taxon>
        <taxon>Silvimonas</taxon>
    </lineage>
</organism>
<name>A0ABQ2P838_9NEIS</name>
<reference evidence="3" key="1">
    <citation type="journal article" date="2019" name="Int. J. Syst. Evol. Microbiol.">
        <title>The Global Catalogue of Microorganisms (GCM) 10K type strain sequencing project: providing services to taxonomists for standard genome sequencing and annotation.</title>
        <authorList>
            <consortium name="The Broad Institute Genomics Platform"/>
            <consortium name="The Broad Institute Genome Sequencing Center for Infectious Disease"/>
            <person name="Wu L."/>
            <person name="Ma J."/>
        </authorList>
    </citation>
    <scope>NUCLEOTIDE SEQUENCE [LARGE SCALE GENOMIC DNA]</scope>
    <source>
        <strain evidence="3">CGMCC 1.8859</strain>
    </source>
</reference>
<accession>A0ABQ2P838</accession>
<feature type="domain" description="DUF2059" evidence="1">
    <location>
        <begin position="104"/>
        <end position="156"/>
    </location>
</feature>